<reference evidence="6" key="1">
    <citation type="journal article" date="2014" name="Front. Microbiol.">
        <title>High frequency of phylogenetically diverse reductive dehalogenase-homologous genes in deep subseafloor sedimentary metagenomes.</title>
        <authorList>
            <person name="Kawai M."/>
            <person name="Futagami T."/>
            <person name="Toyoda A."/>
            <person name="Takaki Y."/>
            <person name="Nishi S."/>
            <person name="Hori S."/>
            <person name="Arai W."/>
            <person name="Tsubouchi T."/>
            <person name="Morono Y."/>
            <person name="Uchiyama I."/>
            <person name="Ito T."/>
            <person name="Fujiyama A."/>
            <person name="Inagaki F."/>
            <person name="Takami H."/>
        </authorList>
    </citation>
    <scope>NUCLEOTIDE SEQUENCE</scope>
    <source>
        <strain evidence="6">Expedition CK06-06</strain>
    </source>
</reference>
<dbReference type="GO" id="GO:0016787">
    <property type="term" value="F:hydrolase activity"/>
    <property type="evidence" value="ECO:0007669"/>
    <property type="project" value="UniProtKB-KW"/>
</dbReference>
<dbReference type="GO" id="GO:0004540">
    <property type="term" value="F:RNA nuclease activity"/>
    <property type="evidence" value="ECO:0007669"/>
    <property type="project" value="InterPro"/>
</dbReference>
<keyword evidence="5" id="KW-0378">Hydrolase</keyword>
<dbReference type="PANTHER" id="PTHR34139">
    <property type="entry name" value="UPF0331 PROTEIN MJ0127"/>
    <property type="match status" value="1"/>
</dbReference>
<proteinExistence type="predicted"/>
<keyword evidence="4" id="KW-0547">Nucleotide-binding</keyword>
<evidence type="ECO:0000256" key="5">
    <source>
        <dbReference type="ARBA" id="ARBA00022801"/>
    </source>
</evidence>
<evidence type="ECO:0000256" key="1">
    <source>
        <dbReference type="ARBA" id="ARBA00022553"/>
    </source>
</evidence>
<gene>
    <name evidence="6" type="ORF">S03H2_16413</name>
</gene>
<dbReference type="InterPro" id="IPR051813">
    <property type="entry name" value="HepT_RNase_toxin"/>
</dbReference>
<dbReference type="PANTHER" id="PTHR34139:SF1">
    <property type="entry name" value="RNASE MJ1380-RELATED"/>
    <property type="match status" value="1"/>
</dbReference>
<evidence type="ECO:0008006" key="7">
    <source>
        <dbReference type="Google" id="ProtNLM"/>
    </source>
</evidence>
<dbReference type="Pfam" id="PF01934">
    <property type="entry name" value="HepT-like"/>
    <property type="match status" value="1"/>
</dbReference>
<organism evidence="6">
    <name type="scientific">marine sediment metagenome</name>
    <dbReference type="NCBI Taxonomy" id="412755"/>
    <lineage>
        <taxon>unclassified sequences</taxon>
        <taxon>metagenomes</taxon>
        <taxon>ecological metagenomes</taxon>
    </lineage>
</organism>
<evidence type="ECO:0000313" key="6">
    <source>
        <dbReference type="EMBL" id="GAH40531.1"/>
    </source>
</evidence>
<sequence length="100" mass="12031">MKRDMRVYLQDIWESILAVEEYTAKFTEEDFYHNRQVQDAVIRRLEIMGEAVKYISEDFKSKYPEVAWGKIAGLRDVLIHQYFGVNLKRIWEVVKGEFRP</sequence>
<comment type="caution">
    <text evidence="6">The sequence shown here is derived from an EMBL/GenBank/DDBJ whole genome shotgun (WGS) entry which is preliminary data.</text>
</comment>
<keyword evidence="2" id="KW-1277">Toxin-antitoxin system</keyword>
<accession>X1F4I8</accession>
<dbReference type="GO" id="GO:0110001">
    <property type="term" value="C:toxin-antitoxin complex"/>
    <property type="evidence" value="ECO:0007669"/>
    <property type="project" value="InterPro"/>
</dbReference>
<dbReference type="EMBL" id="BARU01008383">
    <property type="protein sequence ID" value="GAH40531.1"/>
    <property type="molecule type" value="Genomic_DNA"/>
</dbReference>
<feature type="non-terminal residue" evidence="6">
    <location>
        <position position="100"/>
    </location>
</feature>
<evidence type="ECO:0000256" key="4">
    <source>
        <dbReference type="ARBA" id="ARBA00022741"/>
    </source>
</evidence>
<evidence type="ECO:0000256" key="3">
    <source>
        <dbReference type="ARBA" id="ARBA00022722"/>
    </source>
</evidence>
<dbReference type="AlphaFoldDB" id="X1F4I8"/>
<protein>
    <recommendedName>
        <fullName evidence="7">DUF86 domain-containing protein</fullName>
    </recommendedName>
</protein>
<dbReference type="InterPro" id="IPR008201">
    <property type="entry name" value="HepT-like"/>
</dbReference>
<keyword evidence="1" id="KW-0597">Phosphoprotein</keyword>
<evidence type="ECO:0000256" key="2">
    <source>
        <dbReference type="ARBA" id="ARBA00022649"/>
    </source>
</evidence>
<keyword evidence="3" id="KW-0540">Nuclease</keyword>
<dbReference type="GO" id="GO:0000166">
    <property type="term" value="F:nucleotide binding"/>
    <property type="evidence" value="ECO:0007669"/>
    <property type="project" value="UniProtKB-KW"/>
</dbReference>
<name>X1F4I8_9ZZZZ</name>